<evidence type="ECO:0000313" key="2">
    <source>
        <dbReference type="Proteomes" id="UP000008315"/>
    </source>
</evidence>
<dbReference type="AlphaFoldDB" id="G4T4J2"/>
<dbReference type="NCBIfam" id="TIGR02780">
    <property type="entry name" value="TrbJ_Ti"/>
    <property type="match status" value="1"/>
</dbReference>
<dbReference type="EMBL" id="FO082061">
    <property type="protein sequence ID" value="CCE25748.1"/>
    <property type="molecule type" value="Genomic_DNA"/>
</dbReference>
<dbReference type="KEGG" id="mah:MEALZ_p0038"/>
<geneLocation type="plasmid" evidence="1 2">
    <name>MEALZ_p</name>
</geneLocation>
<dbReference type="HOGENOM" id="CLU_1159677_0_0_6"/>
<protein>
    <submittedName>
        <fullName evidence="1">TrbJ protein of DNA transfer system</fullName>
    </submittedName>
</protein>
<organism evidence="1 2">
    <name type="scientific">Methylotuvimicrobium alcaliphilum (strain DSM 19304 / NCIMB 14124 / VKM B-2133 / 20Z)</name>
    <name type="common">Methylomicrobium alcaliphilum</name>
    <dbReference type="NCBI Taxonomy" id="1091494"/>
    <lineage>
        <taxon>Bacteria</taxon>
        <taxon>Pseudomonadati</taxon>
        <taxon>Pseudomonadota</taxon>
        <taxon>Gammaproteobacteria</taxon>
        <taxon>Methylococcales</taxon>
        <taxon>Methylococcaceae</taxon>
        <taxon>Methylotuvimicrobium</taxon>
    </lineage>
</organism>
<dbReference type="Proteomes" id="UP000008315">
    <property type="component" value="Plasmid MEALZ_p"/>
</dbReference>
<evidence type="ECO:0000313" key="1">
    <source>
        <dbReference type="EMBL" id="CCE25748.1"/>
    </source>
</evidence>
<dbReference type="SUPFAM" id="SSF101082">
    <property type="entry name" value="Typo IV secretion system protein TraC"/>
    <property type="match status" value="1"/>
</dbReference>
<reference evidence="1 2" key="1">
    <citation type="journal article" date="2012" name="J. Bacteriol.">
        <title>Genome sequence of the haloalkaliphilic methanotrophic bacterium Methylomicrobium alcaliphilum 20Z.</title>
        <authorList>
            <person name="Vuilleumier S."/>
            <person name="Khmelenina V.N."/>
            <person name="Bringel F."/>
            <person name="Reshetnikov A.S."/>
            <person name="Lajus A."/>
            <person name="Mangenot S."/>
            <person name="Rouy Z."/>
            <person name="Op den Camp H.J."/>
            <person name="Jetten M.S."/>
            <person name="Dispirito A.A."/>
            <person name="Dunfield P."/>
            <person name="Klotz M.G."/>
            <person name="Semrau J.D."/>
            <person name="Stein L.Y."/>
            <person name="Barbe V."/>
            <person name="Medigue C."/>
            <person name="Trotsenko Y.A."/>
            <person name="Kalyuzhnaya M.G."/>
        </authorList>
    </citation>
    <scope>NUCLEOTIDE SEQUENCE [LARGE SCALE GENOMIC DNA]</scope>
    <source>
        <strain evidence="2">DSM 19304 / NCIMB 14124 / VKM B-2133 / 20Z</strain>
    </source>
</reference>
<name>G4T4J2_META2</name>
<proteinExistence type="predicted"/>
<sequence>MRKSFLTISMKRKILAAKKILLVGVEITLVVSITQQAHAQTAVIDMTNLTQNVQTAIQSAMSAGEEVAQTLKQIEQYATQLQQYEDQIRNTLAPAAYIWDQAQSTIDGLITATDTLNYYKNQVGSLDSYLSKFQDVSYYRNSPCFSNEGCSDAEFAAMSENRRLASESQKKANDALFRGLDKQQDALKSDSRRLEQLQAAAQSAGGRMEAIGYANQLASQQANQLLQIRGLLIAQQNAIATRMQAEADGEAISSARAEQLRSGRFKKSAPGDY</sequence>
<dbReference type="InterPro" id="IPR014147">
    <property type="entry name" value="T4SS_TrbJ"/>
</dbReference>
<accession>G4T4J2</accession>
<gene>
    <name evidence="1" type="primary">trbJ</name>
    <name evidence="1" type="ordered locus">MEALZ_p0038</name>
</gene>
<dbReference type="NCBIfam" id="NF010452">
    <property type="entry name" value="PRK13879.1"/>
    <property type="match status" value="1"/>
</dbReference>
<keyword evidence="2" id="KW-1185">Reference proteome</keyword>
<keyword evidence="1" id="KW-0614">Plasmid</keyword>